<accession>A0A7H9BJE4</accession>
<keyword evidence="2" id="KW-1185">Reference proteome</keyword>
<organism evidence="1 2">
    <name type="scientific">Chitinibacter bivalviorum</name>
    <dbReference type="NCBI Taxonomy" id="2739434"/>
    <lineage>
        <taxon>Bacteria</taxon>
        <taxon>Pseudomonadati</taxon>
        <taxon>Pseudomonadota</taxon>
        <taxon>Betaproteobacteria</taxon>
        <taxon>Neisseriales</taxon>
        <taxon>Chitinibacteraceae</taxon>
        <taxon>Chitinibacter</taxon>
    </lineage>
</organism>
<dbReference type="AlphaFoldDB" id="A0A7H9BJE4"/>
<evidence type="ECO:0000313" key="1">
    <source>
        <dbReference type="EMBL" id="QLG87674.1"/>
    </source>
</evidence>
<dbReference type="InterPro" id="IPR018330">
    <property type="entry name" value="RecT_fam"/>
</dbReference>
<dbReference type="Pfam" id="PF03837">
    <property type="entry name" value="RecT"/>
    <property type="match status" value="1"/>
</dbReference>
<protein>
    <submittedName>
        <fullName evidence="1">Recombinase RecT</fullName>
    </submittedName>
</protein>
<dbReference type="RefSeq" id="WP_179357755.1">
    <property type="nucleotide sequence ID" value="NZ_CP058627.1"/>
</dbReference>
<dbReference type="Proteomes" id="UP000509597">
    <property type="component" value="Chromosome"/>
</dbReference>
<evidence type="ECO:0000313" key="2">
    <source>
        <dbReference type="Proteomes" id="UP000509597"/>
    </source>
</evidence>
<proteinExistence type="predicted"/>
<gene>
    <name evidence="1" type="ORF">HQ393_05060</name>
</gene>
<dbReference type="KEGG" id="chiz:HQ393_05060"/>
<sequence>MENLPTFAPQDTSTAALVLDTQTLNNMMSVANIMATGISTVPKHLQKNSGDCLAVVMQAVQWGMNPFAVAQKTHLVNGVLGYEAQLVNAVAQSSGAVSSRFHYEYQGEGENVSCRVGATLTGEKEITWGEWLSASKVTTKNSPLWKTNPKQQLGYLQVKNWCRAFCPGAILGVYTPDELEEIDVTPQATPTATTQNAQPGTRAQSAKERAAAKAASIESTARVINTITLEEIIARLNKVQTPEELGELDQLSMQMTQADRDEYTGARRIRLQMLRAQSTTQAPAGNAAEEDVPQ</sequence>
<reference evidence="1 2" key="1">
    <citation type="submission" date="2020-07" db="EMBL/GenBank/DDBJ databases">
        <title>Complete genome sequence of Chitinibacter sp. 2T18.</title>
        <authorList>
            <person name="Bae J.-W."/>
            <person name="Choi J.-W."/>
        </authorList>
    </citation>
    <scope>NUCLEOTIDE SEQUENCE [LARGE SCALE GENOMIC DNA]</scope>
    <source>
        <strain evidence="1 2">2T18</strain>
    </source>
</reference>
<dbReference type="EMBL" id="CP058627">
    <property type="protein sequence ID" value="QLG87674.1"/>
    <property type="molecule type" value="Genomic_DNA"/>
</dbReference>
<dbReference type="GO" id="GO:0006259">
    <property type="term" value="P:DNA metabolic process"/>
    <property type="evidence" value="ECO:0007669"/>
    <property type="project" value="InterPro"/>
</dbReference>
<dbReference type="GO" id="GO:0003677">
    <property type="term" value="F:DNA binding"/>
    <property type="evidence" value="ECO:0007669"/>
    <property type="project" value="InterPro"/>
</dbReference>
<name>A0A7H9BJE4_9NEIS</name>